<sequence length="117" mass="13128">MHLFATIAFASISSAVSFSGITRISRARITALSEKSRDVDALTRRETLQTFVVGTAAILDGFIASPEKALAFPNKISNQYDDRPKQRGSKVSKRTRGSCPKKYGRRRIHRSKSVWLW</sequence>
<evidence type="ECO:0000256" key="2">
    <source>
        <dbReference type="SAM" id="SignalP"/>
    </source>
</evidence>
<feature type="signal peptide" evidence="2">
    <location>
        <begin position="1"/>
        <end position="15"/>
    </location>
</feature>
<evidence type="ECO:0000256" key="1">
    <source>
        <dbReference type="SAM" id="MobiDB-lite"/>
    </source>
</evidence>
<evidence type="ECO:0000313" key="3">
    <source>
        <dbReference type="EMBL" id="KAL3827583.1"/>
    </source>
</evidence>
<name>A0ABD3STL4_9STRA</name>
<protein>
    <submittedName>
        <fullName evidence="3">Uncharacterized protein</fullName>
    </submittedName>
</protein>
<feature type="chain" id="PRO_5044884872" evidence="2">
    <location>
        <begin position="16"/>
        <end position="117"/>
    </location>
</feature>
<feature type="compositionally biased region" description="Basic residues" evidence="1">
    <location>
        <begin position="86"/>
        <end position="96"/>
    </location>
</feature>
<dbReference type="EMBL" id="JALLPB020000002">
    <property type="protein sequence ID" value="KAL3827583.1"/>
    <property type="molecule type" value="Genomic_DNA"/>
</dbReference>
<organism evidence="3 4">
    <name type="scientific">Cyclostephanos tholiformis</name>
    <dbReference type="NCBI Taxonomy" id="382380"/>
    <lineage>
        <taxon>Eukaryota</taxon>
        <taxon>Sar</taxon>
        <taxon>Stramenopiles</taxon>
        <taxon>Ochrophyta</taxon>
        <taxon>Bacillariophyta</taxon>
        <taxon>Coscinodiscophyceae</taxon>
        <taxon>Thalassiosirophycidae</taxon>
        <taxon>Stephanodiscales</taxon>
        <taxon>Stephanodiscaceae</taxon>
        <taxon>Cyclostephanos</taxon>
    </lineage>
</organism>
<comment type="caution">
    <text evidence="3">The sequence shown here is derived from an EMBL/GenBank/DDBJ whole genome shotgun (WGS) entry which is preliminary data.</text>
</comment>
<gene>
    <name evidence="3" type="ORF">ACHAXA_002080</name>
</gene>
<dbReference type="AlphaFoldDB" id="A0ABD3STL4"/>
<dbReference type="Proteomes" id="UP001530377">
    <property type="component" value="Unassembled WGS sequence"/>
</dbReference>
<reference evidence="3 4" key="1">
    <citation type="submission" date="2024-10" db="EMBL/GenBank/DDBJ databases">
        <title>Updated reference genomes for cyclostephanoid diatoms.</title>
        <authorList>
            <person name="Roberts W.R."/>
            <person name="Alverson A.J."/>
        </authorList>
    </citation>
    <scope>NUCLEOTIDE SEQUENCE [LARGE SCALE GENOMIC DNA]</scope>
    <source>
        <strain evidence="3 4">AJA228-03</strain>
    </source>
</reference>
<keyword evidence="4" id="KW-1185">Reference proteome</keyword>
<proteinExistence type="predicted"/>
<accession>A0ABD3STL4</accession>
<keyword evidence="2" id="KW-0732">Signal</keyword>
<feature type="region of interest" description="Disordered" evidence="1">
    <location>
        <begin position="75"/>
        <end position="105"/>
    </location>
</feature>
<evidence type="ECO:0000313" key="4">
    <source>
        <dbReference type="Proteomes" id="UP001530377"/>
    </source>
</evidence>